<keyword evidence="2" id="KW-0472">Membrane</keyword>
<dbReference type="OrthoDB" id="5398396at2759"/>
<protein>
    <submittedName>
        <fullName evidence="3">Uncharacterized protein</fullName>
    </submittedName>
</protein>
<dbReference type="EMBL" id="CVMT01000004">
    <property type="protein sequence ID" value="CRG87938.1"/>
    <property type="molecule type" value="Genomic_DNA"/>
</dbReference>
<dbReference type="AlphaFoldDB" id="A0A0U1LX02"/>
<evidence type="ECO:0000313" key="4">
    <source>
        <dbReference type="Proteomes" id="UP000054383"/>
    </source>
</evidence>
<proteinExistence type="predicted"/>
<keyword evidence="2" id="KW-0812">Transmembrane</keyword>
<name>A0A0U1LX02_TALIS</name>
<evidence type="ECO:0000256" key="1">
    <source>
        <dbReference type="SAM" id="MobiDB-lite"/>
    </source>
</evidence>
<feature type="compositionally biased region" description="Polar residues" evidence="1">
    <location>
        <begin position="1"/>
        <end position="12"/>
    </location>
</feature>
<feature type="region of interest" description="Disordered" evidence="1">
    <location>
        <begin position="1"/>
        <end position="32"/>
    </location>
</feature>
<feature type="transmembrane region" description="Helical" evidence="2">
    <location>
        <begin position="96"/>
        <end position="117"/>
    </location>
</feature>
<evidence type="ECO:0000256" key="2">
    <source>
        <dbReference type="SAM" id="Phobius"/>
    </source>
</evidence>
<gene>
    <name evidence="3" type="ORF">PISL3812_04960</name>
</gene>
<sequence length="167" mass="18348">MGWFDGSSTSSKGYFVRKRSPRRSSSSYSVHHSRHSAPSLFSLGGHTNKSSSSIFSSSSSSRRARPRSGFIERMVRRIRRWLRDIYYYARRHPMKVFMLVIVPLITGGILQKLLAVVGLRLPGGLGNIANGGRGGRDGYGDYGRSGGGDNGLGESVKGLMNIAKMFM</sequence>
<keyword evidence="2" id="KW-1133">Transmembrane helix</keyword>
<keyword evidence="4" id="KW-1185">Reference proteome</keyword>
<dbReference type="Proteomes" id="UP000054383">
    <property type="component" value="Unassembled WGS sequence"/>
</dbReference>
<evidence type="ECO:0000313" key="3">
    <source>
        <dbReference type="EMBL" id="CRG87938.1"/>
    </source>
</evidence>
<accession>A0A0U1LX02</accession>
<reference evidence="3 4" key="1">
    <citation type="submission" date="2015-04" db="EMBL/GenBank/DDBJ databases">
        <authorList>
            <person name="Syromyatnikov M.Y."/>
            <person name="Popov V.N."/>
        </authorList>
    </citation>
    <scope>NUCLEOTIDE SEQUENCE [LARGE SCALE GENOMIC DNA]</scope>
    <source>
        <strain evidence="3">WF-38-12</strain>
    </source>
</reference>
<organism evidence="3 4">
    <name type="scientific">Talaromyces islandicus</name>
    <name type="common">Penicillium islandicum</name>
    <dbReference type="NCBI Taxonomy" id="28573"/>
    <lineage>
        <taxon>Eukaryota</taxon>
        <taxon>Fungi</taxon>
        <taxon>Dikarya</taxon>
        <taxon>Ascomycota</taxon>
        <taxon>Pezizomycotina</taxon>
        <taxon>Eurotiomycetes</taxon>
        <taxon>Eurotiomycetidae</taxon>
        <taxon>Eurotiales</taxon>
        <taxon>Trichocomaceae</taxon>
        <taxon>Talaromyces</taxon>
        <taxon>Talaromyces sect. Islandici</taxon>
    </lineage>
</organism>
<dbReference type="OMA" id="MNIAKMF"/>